<organism evidence="3 4">
    <name type="scientific">Basidiobolus ranarum</name>
    <dbReference type="NCBI Taxonomy" id="34480"/>
    <lineage>
        <taxon>Eukaryota</taxon>
        <taxon>Fungi</taxon>
        <taxon>Fungi incertae sedis</taxon>
        <taxon>Zoopagomycota</taxon>
        <taxon>Entomophthoromycotina</taxon>
        <taxon>Basidiobolomycetes</taxon>
        <taxon>Basidiobolales</taxon>
        <taxon>Basidiobolaceae</taxon>
        <taxon>Basidiobolus</taxon>
    </lineage>
</organism>
<sequence>MKSISLNLLIVHSAFFMVEGLVVPKYNRVQENSEKINSGALEFGREHSPSYLMSNSNNESKQSGNFPTVYAPDLNPYMGDNDASNLKYVEFHANPVSPYDTGASSDDFTSPEEPAGQPILEADSSKLSDNEKATYGMNTYPKSMGPPSNKDHMNAYPKSMVPQPNKVGHGKLISNQEPKIGKTLIERSTKPDDCESNKASNGFPSQRYAHRLNQIDQKPSGIEAQSHTDIRAVEQRSNENSQSKACYGYEKTETEDSPILEFRSTPEAPIKAYGEETDKKEETRFPDGVVVGERPLTDIYQGQKNSKSLSNVNSQSANQASGTNNSREERAKTKAGSPAASITKGQDSNVKVHIASDYDEGV</sequence>
<keyword evidence="2" id="KW-0732">Signal</keyword>
<dbReference type="Proteomes" id="UP001479436">
    <property type="component" value="Unassembled WGS sequence"/>
</dbReference>
<feature type="region of interest" description="Disordered" evidence="1">
    <location>
        <begin position="232"/>
        <end position="362"/>
    </location>
</feature>
<comment type="caution">
    <text evidence="3">The sequence shown here is derived from an EMBL/GenBank/DDBJ whole genome shotgun (WGS) entry which is preliminary data.</text>
</comment>
<keyword evidence="4" id="KW-1185">Reference proteome</keyword>
<feature type="chain" id="PRO_5045405315" evidence="2">
    <location>
        <begin position="21"/>
        <end position="362"/>
    </location>
</feature>
<feature type="region of interest" description="Disordered" evidence="1">
    <location>
        <begin position="187"/>
        <end position="209"/>
    </location>
</feature>
<feature type="compositionally biased region" description="Basic and acidic residues" evidence="1">
    <location>
        <begin position="187"/>
        <end position="196"/>
    </location>
</feature>
<feature type="compositionally biased region" description="Polar residues" evidence="1">
    <location>
        <begin position="51"/>
        <end position="66"/>
    </location>
</feature>
<evidence type="ECO:0000256" key="1">
    <source>
        <dbReference type="SAM" id="MobiDB-lite"/>
    </source>
</evidence>
<dbReference type="EMBL" id="JASJQH010000151">
    <property type="protein sequence ID" value="KAK9766485.1"/>
    <property type="molecule type" value="Genomic_DNA"/>
</dbReference>
<feature type="region of interest" description="Disordered" evidence="1">
    <location>
        <begin position="47"/>
        <end position="68"/>
    </location>
</feature>
<evidence type="ECO:0000313" key="4">
    <source>
        <dbReference type="Proteomes" id="UP001479436"/>
    </source>
</evidence>
<gene>
    <name evidence="3" type="ORF">K7432_004399</name>
</gene>
<feature type="region of interest" description="Disordered" evidence="1">
    <location>
        <begin position="99"/>
        <end position="127"/>
    </location>
</feature>
<proteinExistence type="predicted"/>
<reference evidence="3 4" key="1">
    <citation type="submission" date="2023-04" db="EMBL/GenBank/DDBJ databases">
        <title>Genome of Basidiobolus ranarum AG-B5.</title>
        <authorList>
            <person name="Stajich J.E."/>
            <person name="Carter-House D."/>
            <person name="Gryganskyi A."/>
        </authorList>
    </citation>
    <scope>NUCLEOTIDE SEQUENCE [LARGE SCALE GENOMIC DNA]</scope>
    <source>
        <strain evidence="3 4">AG-B5</strain>
    </source>
</reference>
<protein>
    <submittedName>
        <fullName evidence="3">Uncharacterized protein</fullName>
    </submittedName>
</protein>
<evidence type="ECO:0000256" key="2">
    <source>
        <dbReference type="SAM" id="SignalP"/>
    </source>
</evidence>
<feature type="compositionally biased region" description="Basic and acidic residues" evidence="1">
    <location>
        <begin position="273"/>
        <end position="285"/>
    </location>
</feature>
<name>A0ABR2WY68_9FUNG</name>
<feature type="compositionally biased region" description="Low complexity" evidence="1">
    <location>
        <begin position="308"/>
        <end position="321"/>
    </location>
</feature>
<evidence type="ECO:0000313" key="3">
    <source>
        <dbReference type="EMBL" id="KAK9766485.1"/>
    </source>
</evidence>
<feature type="signal peptide" evidence="2">
    <location>
        <begin position="1"/>
        <end position="20"/>
    </location>
</feature>
<accession>A0ABR2WY68</accession>